<gene>
    <name evidence="1" type="ORF">BVL52_01365</name>
</gene>
<evidence type="ECO:0000313" key="1">
    <source>
        <dbReference type="EMBL" id="ONN72456.1"/>
    </source>
</evidence>
<dbReference type="Proteomes" id="UP000189310">
    <property type="component" value="Unassembled WGS sequence"/>
</dbReference>
<organism evidence="1 2">
    <name type="scientific">Pseudomonas oryzihabitans</name>
    <dbReference type="NCBI Taxonomy" id="47885"/>
    <lineage>
        <taxon>Bacteria</taxon>
        <taxon>Pseudomonadati</taxon>
        <taxon>Pseudomonadota</taxon>
        <taxon>Gammaproteobacteria</taxon>
        <taxon>Pseudomonadales</taxon>
        <taxon>Pseudomonadaceae</taxon>
        <taxon>Pseudomonas</taxon>
    </lineage>
</organism>
<comment type="caution">
    <text evidence="1">The sequence shown here is derived from an EMBL/GenBank/DDBJ whole genome shotgun (WGS) entry which is preliminary data.</text>
</comment>
<dbReference type="RefSeq" id="WP_077171047.1">
    <property type="nucleotide sequence ID" value="NZ_MTLN01000002.1"/>
</dbReference>
<keyword evidence="2" id="KW-1185">Reference proteome</keyword>
<protein>
    <submittedName>
        <fullName evidence="1">Uncharacterized protein</fullName>
    </submittedName>
</protein>
<sequence length="90" mass="10028">MFSEDVSAFLAGVYLKGDNGINALIFDDASGQYKDGEIFTIDEVTELSEDQGFKIAITANGERYVLCSIYYIDDNTRDGVTIKELFTIRP</sequence>
<dbReference type="EMBL" id="MTLN01000002">
    <property type="protein sequence ID" value="ONN72456.1"/>
    <property type="molecule type" value="Genomic_DNA"/>
</dbReference>
<proteinExistence type="predicted"/>
<reference evidence="1 2" key="1">
    <citation type="submission" date="2017-01" db="EMBL/GenBank/DDBJ databases">
        <title>Pseudomonas psychrotolerans genome sequencing and assembly.</title>
        <authorList>
            <person name="Vyas B."/>
            <person name="Mayilraj S."/>
        </authorList>
    </citation>
    <scope>NUCLEOTIDE SEQUENCE [LARGE SCALE GENOMIC DNA]</scope>
    <source>
        <strain evidence="1 2">SDS18</strain>
    </source>
</reference>
<name>A0ABX3IVQ3_9PSED</name>
<evidence type="ECO:0000313" key="2">
    <source>
        <dbReference type="Proteomes" id="UP000189310"/>
    </source>
</evidence>
<accession>A0ABX3IVQ3</accession>